<keyword evidence="3" id="KW-1185">Reference proteome</keyword>
<name>A0ABN2TPY4_9ACTN</name>
<dbReference type="Pfam" id="PF01872">
    <property type="entry name" value="RibD_C"/>
    <property type="match status" value="1"/>
</dbReference>
<feature type="domain" description="Bacterial bifunctional deaminase-reductase C-terminal" evidence="1">
    <location>
        <begin position="2"/>
        <end position="168"/>
    </location>
</feature>
<accession>A0ABN2TPY4</accession>
<dbReference type="RefSeq" id="WP_344664156.1">
    <property type="nucleotide sequence ID" value="NZ_BAAAQN010000004.1"/>
</dbReference>
<proteinExistence type="predicted"/>
<protein>
    <submittedName>
        <fullName evidence="2">Dihydrofolate reductase family protein</fullName>
    </submittedName>
</protein>
<dbReference type="InterPro" id="IPR024072">
    <property type="entry name" value="DHFR-like_dom_sf"/>
</dbReference>
<dbReference type="Gene3D" id="3.40.430.10">
    <property type="entry name" value="Dihydrofolate Reductase, subunit A"/>
    <property type="match status" value="1"/>
</dbReference>
<evidence type="ECO:0000259" key="1">
    <source>
        <dbReference type="Pfam" id="PF01872"/>
    </source>
</evidence>
<evidence type="ECO:0000313" key="3">
    <source>
        <dbReference type="Proteomes" id="UP001500751"/>
    </source>
</evidence>
<gene>
    <name evidence="2" type="ORF">GCM10009839_08550</name>
</gene>
<organism evidence="2 3">
    <name type="scientific">Catenulispora yoronensis</name>
    <dbReference type="NCBI Taxonomy" id="450799"/>
    <lineage>
        <taxon>Bacteria</taxon>
        <taxon>Bacillati</taxon>
        <taxon>Actinomycetota</taxon>
        <taxon>Actinomycetes</taxon>
        <taxon>Catenulisporales</taxon>
        <taxon>Catenulisporaceae</taxon>
        <taxon>Catenulispora</taxon>
    </lineage>
</organism>
<dbReference type="InterPro" id="IPR002734">
    <property type="entry name" value="RibDG_C"/>
</dbReference>
<dbReference type="SUPFAM" id="SSF53597">
    <property type="entry name" value="Dihydrofolate reductase-like"/>
    <property type="match status" value="1"/>
</dbReference>
<reference evidence="2 3" key="1">
    <citation type="journal article" date="2019" name="Int. J. Syst. Evol. Microbiol.">
        <title>The Global Catalogue of Microorganisms (GCM) 10K type strain sequencing project: providing services to taxonomists for standard genome sequencing and annotation.</title>
        <authorList>
            <consortium name="The Broad Institute Genomics Platform"/>
            <consortium name="The Broad Institute Genome Sequencing Center for Infectious Disease"/>
            <person name="Wu L."/>
            <person name="Ma J."/>
        </authorList>
    </citation>
    <scope>NUCLEOTIDE SEQUENCE [LARGE SCALE GENOMIC DNA]</scope>
    <source>
        <strain evidence="2 3">JCM 16014</strain>
    </source>
</reference>
<comment type="caution">
    <text evidence="2">The sequence shown here is derived from an EMBL/GenBank/DDBJ whole genome shotgun (WGS) entry which is preliminary data.</text>
</comment>
<evidence type="ECO:0000313" key="2">
    <source>
        <dbReference type="EMBL" id="GAA2015571.1"/>
    </source>
</evidence>
<sequence length="178" mass="19412">MRKVVLTEFLSLDGVAEDAHKFTFDWDDVVDAHGENVIATQDAVILGRRTYEDWAAFWPTSEIEPFATFINKAPKYVAASTPLEQDWDNTIKIDGDLAEFVQDLKNSTGGDIGIHGSISVAQSLLAAGLVDVAHFAIPPVIAGQGRRLLEGLPMIRLELLHGVASPTGFLVASYRVLH</sequence>
<dbReference type="EMBL" id="BAAAQN010000004">
    <property type="protein sequence ID" value="GAA2015571.1"/>
    <property type="molecule type" value="Genomic_DNA"/>
</dbReference>
<dbReference type="Proteomes" id="UP001500751">
    <property type="component" value="Unassembled WGS sequence"/>
</dbReference>